<dbReference type="Proteomes" id="UP000006281">
    <property type="component" value="Chromosome"/>
</dbReference>
<dbReference type="Gene3D" id="3.30.70.1230">
    <property type="entry name" value="Nucleotide cyclase"/>
    <property type="match status" value="1"/>
</dbReference>
<gene>
    <name evidence="2" type="ordered locus">BN6_83920</name>
</gene>
<dbReference type="STRING" id="1179773.BN6_83920"/>
<dbReference type="RefSeq" id="WP_015105714.1">
    <property type="nucleotide sequence ID" value="NC_019673.1"/>
</dbReference>
<dbReference type="PATRIC" id="fig|1179773.3.peg.8473"/>
<dbReference type="OrthoDB" id="3482507at2"/>
<organism evidence="2 3">
    <name type="scientific">Saccharothrix espanaensis (strain ATCC 51144 / DSM 44229 / JCM 9112 / NBRC 15066 / NRRL 15764)</name>
    <dbReference type="NCBI Taxonomy" id="1179773"/>
    <lineage>
        <taxon>Bacteria</taxon>
        <taxon>Bacillati</taxon>
        <taxon>Actinomycetota</taxon>
        <taxon>Actinomycetes</taxon>
        <taxon>Pseudonocardiales</taxon>
        <taxon>Pseudonocardiaceae</taxon>
        <taxon>Saccharothrix</taxon>
    </lineage>
</organism>
<dbReference type="InterPro" id="IPR029787">
    <property type="entry name" value="Nucleotide_cyclase"/>
</dbReference>
<evidence type="ECO:0008006" key="4">
    <source>
        <dbReference type="Google" id="ProtNLM"/>
    </source>
</evidence>
<dbReference type="AlphaFoldDB" id="K0KDI9"/>
<dbReference type="HOGENOM" id="CLU_085079_0_0_11"/>
<evidence type="ECO:0000256" key="1">
    <source>
        <dbReference type="SAM" id="MobiDB-lite"/>
    </source>
</evidence>
<protein>
    <recommendedName>
        <fullName evidence="4">Guanylate cyclase domain-containing protein</fullName>
    </recommendedName>
</protein>
<reference evidence="2 3" key="1">
    <citation type="journal article" date="2012" name="BMC Genomics">
        <title>Complete genome sequence of Saccharothrix espanaensis DSM 44229T and comparison to the other completely sequenced Pseudonocardiaceae.</title>
        <authorList>
            <person name="Strobel T."/>
            <person name="Al-Dilaimi A."/>
            <person name="Blom J."/>
            <person name="Gessner A."/>
            <person name="Kalinowski J."/>
            <person name="Luzhetska M."/>
            <person name="Puhler A."/>
            <person name="Szczepanowski R."/>
            <person name="Bechthold A."/>
            <person name="Ruckert C."/>
        </authorList>
    </citation>
    <scope>NUCLEOTIDE SEQUENCE [LARGE SCALE GENOMIC DNA]</scope>
    <source>
        <strain evidence="3">ATCC 51144 / DSM 44229 / JCM 9112 / NBRC 15066 / NRRL 15764</strain>
    </source>
</reference>
<dbReference type="BioCyc" id="SESP1179773:BN6_RS40675-MONOMER"/>
<feature type="region of interest" description="Disordered" evidence="1">
    <location>
        <begin position="184"/>
        <end position="240"/>
    </location>
</feature>
<evidence type="ECO:0000313" key="2">
    <source>
        <dbReference type="EMBL" id="CCH35607.1"/>
    </source>
</evidence>
<keyword evidence="3" id="KW-1185">Reference proteome</keyword>
<sequence length="240" mass="25778">MATPVHRALLAVDLEGSGKRDNHAVVESRRVLFGELRQAFEASGIPWSLCATETAGDEMVVIVPPEFPKRNLIHPLLGHLADGLRHHNRQAAASVLLRVRVAVHAGDLLVDDYGTTGRPQTHLARLLGSTPLRAALAAAPPTATVALLVSDHFYEDVVGQGHRGIDPDLFTPVEVREKETETRAWLHVPGHTATHSAQSRNSADKSSPTDRVGGVRISGSDVKIGGDLFGGDKYNYPPPS</sequence>
<feature type="compositionally biased region" description="Polar residues" evidence="1">
    <location>
        <begin position="193"/>
        <end position="206"/>
    </location>
</feature>
<accession>K0KDI9</accession>
<evidence type="ECO:0000313" key="3">
    <source>
        <dbReference type="Proteomes" id="UP000006281"/>
    </source>
</evidence>
<dbReference type="KEGG" id="sesp:BN6_83920"/>
<name>K0KDI9_SACES</name>
<dbReference type="EMBL" id="HE804045">
    <property type="protein sequence ID" value="CCH35607.1"/>
    <property type="molecule type" value="Genomic_DNA"/>
</dbReference>
<dbReference type="eggNOG" id="COG2114">
    <property type="taxonomic scope" value="Bacteria"/>
</dbReference>
<proteinExistence type="predicted"/>